<keyword evidence="2" id="KW-0812">Transmembrane</keyword>
<keyword evidence="4" id="KW-1185">Reference proteome</keyword>
<evidence type="ECO:0000256" key="2">
    <source>
        <dbReference type="SAM" id="Phobius"/>
    </source>
</evidence>
<evidence type="ECO:0000313" key="4">
    <source>
        <dbReference type="Proteomes" id="UP000030380"/>
    </source>
</evidence>
<dbReference type="Proteomes" id="UP000030380">
    <property type="component" value="Unassembled WGS sequence"/>
</dbReference>
<dbReference type="AlphaFoldDB" id="A0A0A3AKP7"/>
<evidence type="ECO:0000256" key="1">
    <source>
        <dbReference type="SAM" id="Coils"/>
    </source>
</evidence>
<feature type="transmembrane region" description="Helical" evidence="2">
    <location>
        <begin position="21"/>
        <end position="39"/>
    </location>
</feature>
<sequence>MKWRLQPYSSFARLVSAPYRLKLFYACLLLIFVCGYGTLELIRQQQRLTEITAENRQLTAEKQQKQQVITLLQHKADAEKNTLDPKIAIQIAPLDQRLQSAVNAIHGITVERQQWHFSATPSLQLELRGRFYALNHVLQQLQNEFHALKPLNLVFTHADNQPQTTLKLTLRFIKELDHAD</sequence>
<dbReference type="EMBL" id="JSUM01000014">
    <property type="protein sequence ID" value="KGQ69906.1"/>
    <property type="molecule type" value="Genomic_DNA"/>
</dbReference>
<keyword evidence="2" id="KW-1133">Transmembrane helix</keyword>
<accession>A0A0A3AKP7</accession>
<dbReference type="STRING" id="505317.OA57_09780"/>
<comment type="caution">
    <text evidence="3">The sequence shown here is derived from an EMBL/GenBank/DDBJ whole genome shotgun (WGS) entry which is preliminary data.</text>
</comment>
<dbReference type="OrthoDB" id="5688594at2"/>
<protein>
    <submittedName>
        <fullName evidence="3">Uncharacterized protein</fullName>
    </submittedName>
</protein>
<evidence type="ECO:0000313" key="3">
    <source>
        <dbReference type="EMBL" id="KGQ69906.1"/>
    </source>
</evidence>
<feature type="coiled-coil region" evidence="1">
    <location>
        <begin position="41"/>
        <end position="75"/>
    </location>
</feature>
<reference evidence="3 4" key="1">
    <citation type="submission" date="2014-11" db="EMBL/GenBank/DDBJ databases">
        <title>Draft genome sequence of Chelonobacter oris 1662T, associated with respiratory disease in Hermann's Tortoises.</title>
        <authorList>
            <person name="Kudirkiene E."/>
            <person name="Hansen M.J."/>
            <person name="Bojesen A.M."/>
        </authorList>
    </citation>
    <scope>NUCLEOTIDE SEQUENCE [LARGE SCALE GENOMIC DNA]</scope>
    <source>
        <strain evidence="3 4">1662</strain>
    </source>
</reference>
<dbReference type="RefSeq" id="WP_034616995.1">
    <property type="nucleotide sequence ID" value="NZ_JSUM01000014.1"/>
</dbReference>
<proteinExistence type="predicted"/>
<organism evidence="3 4">
    <name type="scientific">Chelonobacter oris</name>
    <dbReference type="NCBI Taxonomy" id="505317"/>
    <lineage>
        <taxon>Bacteria</taxon>
        <taxon>Pseudomonadati</taxon>
        <taxon>Pseudomonadota</taxon>
        <taxon>Gammaproteobacteria</taxon>
        <taxon>Pasteurellales</taxon>
        <taxon>Pasteurellaceae</taxon>
        <taxon>Chelonobacter</taxon>
    </lineage>
</organism>
<keyword evidence="1" id="KW-0175">Coiled coil</keyword>
<gene>
    <name evidence="3" type="ORF">OA57_09780</name>
</gene>
<keyword evidence="2" id="KW-0472">Membrane</keyword>
<name>A0A0A3AKP7_9PAST</name>